<feature type="region of interest" description="Disordered" evidence="4">
    <location>
        <begin position="147"/>
        <end position="185"/>
    </location>
</feature>
<name>A0AA39GAZ5_SARSR</name>
<dbReference type="PANTHER" id="PTHR11994">
    <property type="entry name" value="60S RIBOSOMAL PROTEIN L11-RELATED"/>
    <property type="match status" value="1"/>
</dbReference>
<evidence type="ECO:0000256" key="2">
    <source>
        <dbReference type="ARBA" id="ARBA00022980"/>
    </source>
</evidence>
<evidence type="ECO:0000256" key="4">
    <source>
        <dbReference type="SAM" id="MobiDB-lite"/>
    </source>
</evidence>
<feature type="domain" description="Large ribosomal subunit protein uL5 C-terminal" evidence="6">
    <location>
        <begin position="254"/>
        <end position="351"/>
    </location>
</feature>
<dbReference type="AlphaFoldDB" id="A0AA39GAZ5"/>
<sequence length="359" mass="39742">MSGAREGLRVANALRSSRALQQRSALLCRQRFASTTGAQSTPNNDLADLEPASSFATPQPDEATLKQFNPKAKAAAREQQLPGNRYQYHPPKYYRGPLHPVQMPRSSDPTARDFVPGPFNVPRGKHTYDSTIAPDLMTLTYKHIPPGYEAPESKKGELREWDGSSPYHEGRPRRGPRGGGSSRLGLLERDITNSNIPELEGISIAAYTPLAADNKEYLQVARAVIQAITGVHPETIRAKKNVVQWKIRKGVFAGAKADLTGDAAYEFLDKLLTLVLPKIKDWPGMKWTTGDGAGNLGLGMEPEWMAFFPELEFNYDMYPPALVPGCHINIKTSATSDRQGRLLMEALGMPFYEPAKKRR</sequence>
<comment type="caution">
    <text evidence="7">The sequence shown here is derived from an EMBL/GenBank/DDBJ whole genome shotgun (WGS) entry which is preliminary data.</text>
</comment>
<dbReference type="Pfam" id="PF00281">
    <property type="entry name" value="Ribosomal_L5"/>
    <property type="match status" value="1"/>
</dbReference>
<reference evidence="7" key="1">
    <citation type="submission" date="2022-10" db="EMBL/GenBank/DDBJ databases">
        <title>Determination and structural analysis of whole genome sequence of Sarocladium strictum F4-1.</title>
        <authorList>
            <person name="Hu L."/>
            <person name="Jiang Y."/>
        </authorList>
    </citation>
    <scope>NUCLEOTIDE SEQUENCE</scope>
    <source>
        <strain evidence="7">F4-1</strain>
    </source>
</reference>
<comment type="similarity">
    <text evidence="1">Belongs to the universal ribosomal protein uL5 family.</text>
</comment>
<gene>
    <name evidence="7" type="ORF">NLU13_9296</name>
</gene>
<evidence type="ECO:0000259" key="6">
    <source>
        <dbReference type="Pfam" id="PF00673"/>
    </source>
</evidence>
<dbReference type="InterPro" id="IPR002132">
    <property type="entry name" value="Ribosomal_uL5"/>
</dbReference>
<dbReference type="InterPro" id="IPR022803">
    <property type="entry name" value="Ribosomal_uL5_dom_sf"/>
</dbReference>
<evidence type="ECO:0000259" key="5">
    <source>
        <dbReference type="Pfam" id="PF00281"/>
    </source>
</evidence>
<dbReference type="GO" id="GO:0003735">
    <property type="term" value="F:structural constituent of ribosome"/>
    <property type="evidence" value="ECO:0007669"/>
    <property type="project" value="InterPro"/>
</dbReference>
<evidence type="ECO:0000313" key="8">
    <source>
        <dbReference type="Proteomes" id="UP001175261"/>
    </source>
</evidence>
<feature type="compositionally biased region" description="Basic and acidic residues" evidence="4">
    <location>
        <begin position="151"/>
        <end position="172"/>
    </location>
</feature>
<keyword evidence="2" id="KW-0689">Ribosomal protein</keyword>
<evidence type="ECO:0000313" key="7">
    <source>
        <dbReference type="EMBL" id="KAK0383383.1"/>
    </source>
</evidence>
<dbReference type="Proteomes" id="UP001175261">
    <property type="component" value="Unassembled WGS sequence"/>
</dbReference>
<dbReference type="SUPFAM" id="SSF55282">
    <property type="entry name" value="RL5-like"/>
    <property type="match status" value="1"/>
</dbReference>
<keyword evidence="8" id="KW-1185">Reference proteome</keyword>
<feature type="compositionally biased region" description="Polar residues" evidence="4">
    <location>
        <begin position="34"/>
        <end position="44"/>
    </location>
</feature>
<dbReference type="EMBL" id="JAPDFR010000009">
    <property type="protein sequence ID" value="KAK0383383.1"/>
    <property type="molecule type" value="Genomic_DNA"/>
</dbReference>
<dbReference type="Pfam" id="PF00673">
    <property type="entry name" value="Ribosomal_L5_C"/>
    <property type="match status" value="1"/>
</dbReference>
<keyword evidence="3" id="KW-0687">Ribonucleoprotein</keyword>
<dbReference type="InterPro" id="IPR031310">
    <property type="entry name" value="Ribosomal_uL5_N"/>
</dbReference>
<accession>A0AA39GAZ5</accession>
<organism evidence="7 8">
    <name type="scientific">Sarocladium strictum</name>
    <name type="common">Black bundle disease fungus</name>
    <name type="synonym">Acremonium strictum</name>
    <dbReference type="NCBI Taxonomy" id="5046"/>
    <lineage>
        <taxon>Eukaryota</taxon>
        <taxon>Fungi</taxon>
        <taxon>Dikarya</taxon>
        <taxon>Ascomycota</taxon>
        <taxon>Pezizomycotina</taxon>
        <taxon>Sordariomycetes</taxon>
        <taxon>Hypocreomycetidae</taxon>
        <taxon>Hypocreales</taxon>
        <taxon>Sarocladiaceae</taxon>
        <taxon>Sarocladium</taxon>
    </lineage>
</organism>
<evidence type="ECO:0000256" key="1">
    <source>
        <dbReference type="ARBA" id="ARBA00008553"/>
    </source>
</evidence>
<dbReference type="GO" id="GO:0006412">
    <property type="term" value="P:translation"/>
    <property type="evidence" value="ECO:0007669"/>
    <property type="project" value="InterPro"/>
</dbReference>
<proteinExistence type="inferred from homology"/>
<dbReference type="Gene3D" id="3.30.1440.10">
    <property type="match status" value="1"/>
</dbReference>
<dbReference type="InterPro" id="IPR031309">
    <property type="entry name" value="Ribosomal_uL5_C"/>
</dbReference>
<feature type="region of interest" description="Disordered" evidence="4">
    <location>
        <begin position="34"/>
        <end position="126"/>
    </location>
</feature>
<evidence type="ECO:0008006" key="9">
    <source>
        <dbReference type="Google" id="ProtNLM"/>
    </source>
</evidence>
<dbReference type="GO" id="GO:1990904">
    <property type="term" value="C:ribonucleoprotein complex"/>
    <property type="evidence" value="ECO:0007669"/>
    <property type="project" value="UniProtKB-KW"/>
</dbReference>
<feature type="domain" description="Large ribosomal subunit protein uL5 N-terminal" evidence="5">
    <location>
        <begin position="195"/>
        <end position="248"/>
    </location>
</feature>
<evidence type="ECO:0000256" key="3">
    <source>
        <dbReference type="ARBA" id="ARBA00023274"/>
    </source>
</evidence>
<dbReference type="GO" id="GO:0005840">
    <property type="term" value="C:ribosome"/>
    <property type="evidence" value="ECO:0007669"/>
    <property type="project" value="UniProtKB-KW"/>
</dbReference>
<protein>
    <recommendedName>
        <fullName evidence="9">Ribosomal protein L5</fullName>
    </recommendedName>
</protein>